<evidence type="ECO:0000313" key="2">
    <source>
        <dbReference type="EnsemblMetazoa" id="Aqu2.1.23498_001"/>
    </source>
</evidence>
<proteinExistence type="predicted"/>
<name>A0A1X7U755_AMPQE</name>
<protein>
    <submittedName>
        <fullName evidence="2">Uncharacterized protein</fullName>
    </submittedName>
</protein>
<sequence>MIVQDSSDDANLGHEFNTPQTQDLQESKKKPPPKLFKQLPLVCKLLDKEEASLR</sequence>
<dbReference type="EnsemblMetazoa" id="Aqu2.1.23498_001">
    <property type="protein sequence ID" value="Aqu2.1.23498_001"/>
    <property type="gene ID" value="Aqu2.1.23498"/>
</dbReference>
<dbReference type="InParanoid" id="A0A1X7U755"/>
<feature type="region of interest" description="Disordered" evidence="1">
    <location>
        <begin position="1"/>
        <end position="35"/>
    </location>
</feature>
<evidence type="ECO:0000256" key="1">
    <source>
        <dbReference type="SAM" id="MobiDB-lite"/>
    </source>
</evidence>
<accession>A0A1X7U755</accession>
<reference evidence="2" key="1">
    <citation type="submission" date="2017-05" db="UniProtKB">
        <authorList>
            <consortium name="EnsemblMetazoa"/>
        </authorList>
    </citation>
    <scope>IDENTIFICATION</scope>
</reference>
<dbReference type="AlphaFoldDB" id="A0A1X7U755"/>
<organism evidence="2">
    <name type="scientific">Amphimedon queenslandica</name>
    <name type="common">Sponge</name>
    <dbReference type="NCBI Taxonomy" id="400682"/>
    <lineage>
        <taxon>Eukaryota</taxon>
        <taxon>Metazoa</taxon>
        <taxon>Porifera</taxon>
        <taxon>Demospongiae</taxon>
        <taxon>Heteroscleromorpha</taxon>
        <taxon>Haplosclerida</taxon>
        <taxon>Niphatidae</taxon>
        <taxon>Amphimedon</taxon>
    </lineage>
</organism>